<feature type="compositionally biased region" description="Polar residues" evidence="1">
    <location>
        <begin position="355"/>
        <end position="365"/>
    </location>
</feature>
<reference evidence="2" key="1">
    <citation type="submission" date="2012-08" db="EMBL/GenBank/DDBJ databases">
        <title>Comparative genomics of metastatic and non-metastatic Leishmania guyanensis provides insights into polygenic factors involved in Leishmania RNA virus infection.</title>
        <authorList>
            <person name="Smith D."/>
            <person name="Hertz-Fowler C."/>
            <person name="Martin R."/>
            <person name="Dickens N."/>
            <person name="Fasel N."/>
            <person name="Falquet L."/>
            <person name="Beverley S."/>
            <person name="Zangger H."/>
            <person name="Calderon-Copete S."/>
            <person name="Mottram J."/>
            <person name="Xenarios I."/>
        </authorList>
    </citation>
    <scope>NUCLEOTIDE SEQUENCE</scope>
    <source>
        <strain evidence="2">MHOM/BR/75/M4147/SSU:IR2SAT-LUC</strain>
    </source>
</reference>
<evidence type="ECO:0000313" key="2">
    <source>
        <dbReference type="EMBL" id="CCM13153.1"/>
    </source>
</evidence>
<feature type="compositionally biased region" description="Polar residues" evidence="1">
    <location>
        <begin position="445"/>
        <end position="461"/>
    </location>
</feature>
<organism evidence="2">
    <name type="scientific">Leishmania guyanensis</name>
    <dbReference type="NCBI Taxonomy" id="5670"/>
    <lineage>
        <taxon>Eukaryota</taxon>
        <taxon>Discoba</taxon>
        <taxon>Euglenozoa</taxon>
        <taxon>Kinetoplastea</taxon>
        <taxon>Metakinetoplastina</taxon>
        <taxon>Trypanosomatida</taxon>
        <taxon>Trypanosomatidae</taxon>
        <taxon>Leishmaniinae</taxon>
        <taxon>Leishmania</taxon>
        <taxon>Leishmania guyanensis species complex</taxon>
    </lineage>
</organism>
<protein>
    <submittedName>
        <fullName evidence="2">Uncharacterized protein</fullName>
    </submittedName>
</protein>
<name>A0A1E1IPK1_LEIGU</name>
<accession>A0A1E1IPK1</accession>
<dbReference type="EMBL" id="CALQ01000203">
    <property type="protein sequence ID" value="CCM13153.1"/>
    <property type="molecule type" value="Genomic_DNA"/>
</dbReference>
<feature type="region of interest" description="Disordered" evidence="1">
    <location>
        <begin position="710"/>
        <end position="752"/>
    </location>
</feature>
<feature type="region of interest" description="Disordered" evidence="1">
    <location>
        <begin position="108"/>
        <end position="142"/>
    </location>
</feature>
<gene>
    <name evidence="2" type="primary">LgM4147LRVhigh.07.00221.00020</name>
    <name evidence="2" type="ORF">BN36_0706660</name>
</gene>
<evidence type="ECO:0000256" key="1">
    <source>
        <dbReference type="SAM" id="MobiDB-lite"/>
    </source>
</evidence>
<feature type="region of interest" description="Disordered" evidence="1">
    <location>
        <begin position="897"/>
        <end position="918"/>
    </location>
</feature>
<feature type="region of interest" description="Disordered" evidence="1">
    <location>
        <begin position="383"/>
        <end position="413"/>
    </location>
</feature>
<feature type="compositionally biased region" description="Low complexity" evidence="1">
    <location>
        <begin position="1271"/>
        <end position="1294"/>
    </location>
</feature>
<feature type="compositionally biased region" description="Low complexity" evidence="1">
    <location>
        <begin position="109"/>
        <end position="121"/>
    </location>
</feature>
<feature type="compositionally biased region" description="Polar residues" evidence="1">
    <location>
        <begin position="1130"/>
        <end position="1142"/>
    </location>
</feature>
<feature type="compositionally biased region" description="Polar residues" evidence="1">
    <location>
        <begin position="1"/>
        <end position="16"/>
    </location>
</feature>
<feature type="region of interest" description="Disordered" evidence="1">
    <location>
        <begin position="248"/>
        <end position="365"/>
    </location>
</feature>
<feature type="region of interest" description="Disordered" evidence="1">
    <location>
        <begin position="1"/>
        <end position="39"/>
    </location>
</feature>
<feature type="compositionally biased region" description="Polar residues" evidence="1">
    <location>
        <begin position="742"/>
        <end position="752"/>
    </location>
</feature>
<feature type="compositionally biased region" description="Basic and acidic residues" evidence="1">
    <location>
        <begin position="553"/>
        <end position="563"/>
    </location>
</feature>
<feature type="region of interest" description="Disordered" evidence="1">
    <location>
        <begin position="1051"/>
        <end position="1147"/>
    </location>
</feature>
<feature type="compositionally biased region" description="Low complexity" evidence="1">
    <location>
        <begin position="1051"/>
        <end position="1067"/>
    </location>
</feature>
<feature type="region of interest" description="Disordered" evidence="1">
    <location>
        <begin position="654"/>
        <end position="682"/>
    </location>
</feature>
<feature type="compositionally biased region" description="Polar residues" evidence="1">
    <location>
        <begin position="1090"/>
        <end position="1117"/>
    </location>
</feature>
<feature type="region of interest" description="Disordered" evidence="1">
    <location>
        <begin position="438"/>
        <end position="461"/>
    </location>
</feature>
<feature type="region of interest" description="Disordered" evidence="1">
    <location>
        <begin position="1271"/>
        <end position="1298"/>
    </location>
</feature>
<feature type="compositionally biased region" description="Low complexity" evidence="1">
    <location>
        <begin position="593"/>
        <end position="623"/>
    </location>
</feature>
<feature type="region of interest" description="Disordered" evidence="1">
    <location>
        <begin position="509"/>
        <end position="631"/>
    </location>
</feature>
<feature type="compositionally biased region" description="Polar residues" evidence="1">
    <location>
        <begin position="132"/>
        <end position="142"/>
    </location>
</feature>
<sequence length="1434" mass="150001">MYTASSDAVEDSTTSFEWRVWGSDSSPSPSVMPFGGCSNGPMRATTATTMSVALPWGDSRDDRGTAAAAKSPSAFSANAELAQLASSASSWSSMTAANNTRDVINAYKGPGTPSGPSTPAGVMTRSGEGKGTPSQQSTTVSEDFSIQPEWLNGGAGDAAFKYTAAPLAVQLPHSTTPTPLRDNDDYALDIIKESIKHQLASIEEEKCVSENTYGNLAAALRQTLQPQPQPQQHRYLSVPLQRGATSEATGACRTGGDGHMIHIPSAAVPPAPRSAAPSRPRETRAMRCTSSPVSAVGQLAATSIGQSSESRANASFTSGSGTVASGVRSKSPPQPQLPQAPSQQTAELSAEQPFKQPQPQPHSTAATVYPLNSAASRATLFEQQRQPSANDAGGMAGNVSTRGEMNIHPGSLRIPLSTSSARLMGDSRGAGEVTAVSASAEAAPRTSSHTDPSCDTSSDAATARTLTVPTTASSSSISTVLQSSCLSSERSSFKDELTSAGHHYHVHSYRQYPNQPRPGLPVAELSHGRHPHPPEIPALQVESLQGECAAPRQQERLQRKETQQQEQLQRVRASSLMSFQGGPRFPNLPPHLQPQQLPQTQRQSHPQQLLSHPQSQQLQQQQLGVPKSPSAAMMPGKIYAATPQGRLILLTPDGVRTPQVQPPQHSLPPPLPPPPLSTATSSALTGNYVTASNYSALFCRNNPLHSMRYPGSESEGAGRPACGAGRLKDEKGTAATSSSTSEGPSTQVSNATVNSVASEKYVSRSLTVGQSCDDAAANHSETRVTVTPAVVTTGNASAKAPALPTGRLGAATGASVATGSAGGVESSSSSVTASASCESRPPTSCAAPLLVHNAYSSTHGVSIGERAQHLSSHPSSNSSVNGVSGPLQLQAFLPREDISTTSPTGGAYHPNPSPGAMSALPSNGATMSPLSKVQPLRVNPDLNLGRCMANSLALSSTSPSKGSSNAQVLMPGSGYRNRRASSDTVVTGSQSVAAVGLMGSNNNTLGNLSIFGQLPTALKPLNGGLGMDITGAGDSDHAAHFTHSISPPVFSASASPSSYSPPAALGSTNGNGGAVGILTQAPLQPEPASSHWSASRTDLFSQTTKSTWSGTISSPLTPGSMAPPPPQSCMHGSSPPSAQHSTAGGRLHATADDSVVVTVPIANTDGTVTAAVITVPPPFSYTDVGLQQYCLGALQQQPPQQQRPCPPLQQQHLYHRISPAEEQRTTICAGEEEEWRLQQELITLQLEQHRQRLENELRQVQFQQAQQQQQQQQLQHAQHQHQQQQLQSSPQQHQRSPLPVQAAMVAIDGRLYRMMPASSGEAFVKSGEPCRDLHSLDRDSLVSDGAAAADVRTEAPSFHLQNHPGVPMAVSPQAQLSLQQPQPQQHMFTMVSDRSALREVTAAASSLAKPPTPGANVLLVMPAPSAPHTMQYGY</sequence>
<feature type="compositionally biased region" description="Pro residues" evidence="1">
    <location>
        <begin position="665"/>
        <end position="676"/>
    </location>
</feature>
<proteinExistence type="predicted"/>
<feature type="compositionally biased region" description="Polar residues" evidence="1">
    <location>
        <begin position="300"/>
        <end position="323"/>
    </location>
</feature>